<dbReference type="EMBL" id="NMUH01002674">
    <property type="protein sequence ID" value="MQM01409.1"/>
    <property type="molecule type" value="Genomic_DNA"/>
</dbReference>
<organism evidence="1 2">
    <name type="scientific">Colocasia esculenta</name>
    <name type="common">Wild taro</name>
    <name type="synonym">Arum esculentum</name>
    <dbReference type="NCBI Taxonomy" id="4460"/>
    <lineage>
        <taxon>Eukaryota</taxon>
        <taxon>Viridiplantae</taxon>
        <taxon>Streptophyta</taxon>
        <taxon>Embryophyta</taxon>
        <taxon>Tracheophyta</taxon>
        <taxon>Spermatophyta</taxon>
        <taxon>Magnoliopsida</taxon>
        <taxon>Liliopsida</taxon>
        <taxon>Araceae</taxon>
        <taxon>Aroideae</taxon>
        <taxon>Colocasieae</taxon>
        <taxon>Colocasia</taxon>
    </lineage>
</organism>
<protein>
    <submittedName>
        <fullName evidence="1">Uncharacterized protein</fullName>
    </submittedName>
</protein>
<feature type="non-terminal residue" evidence="1">
    <location>
        <position position="110"/>
    </location>
</feature>
<reference evidence="1" key="1">
    <citation type="submission" date="2017-07" db="EMBL/GenBank/DDBJ databases">
        <title>Taro Niue Genome Assembly and Annotation.</title>
        <authorList>
            <person name="Atibalentja N."/>
            <person name="Keating K."/>
            <person name="Fields C.J."/>
        </authorList>
    </citation>
    <scope>NUCLEOTIDE SEQUENCE</scope>
    <source>
        <strain evidence="1">Niue_2</strain>
        <tissue evidence="1">Leaf</tissue>
    </source>
</reference>
<evidence type="ECO:0000313" key="1">
    <source>
        <dbReference type="EMBL" id="MQM01409.1"/>
    </source>
</evidence>
<name>A0A843VX35_COLES</name>
<feature type="non-terminal residue" evidence="1">
    <location>
        <position position="1"/>
    </location>
</feature>
<dbReference type="AlphaFoldDB" id="A0A843VX35"/>
<sequence length="110" mass="11265">VVVVAPTEAVVAPAEAAAAPVEVVVIPDVAAAIATTATNPAVAVGLSLHKFVIVVSTQSTCMSTLADCPRSMFYEAVRIVEASGVDTVCLCVDTLRLKLKNGNFFGHVAP</sequence>
<evidence type="ECO:0000313" key="2">
    <source>
        <dbReference type="Proteomes" id="UP000652761"/>
    </source>
</evidence>
<accession>A0A843VX35</accession>
<dbReference type="Proteomes" id="UP000652761">
    <property type="component" value="Unassembled WGS sequence"/>
</dbReference>
<gene>
    <name evidence="1" type="ORF">Taro_034164</name>
</gene>
<comment type="caution">
    <text evidence="1">The sequence shown here is derived from an EMBL/GenBank/DDBJ whole genome shotgun (WGS) entry which is preliminary data.</text>
</comment>
<proteinExistence type="predicted"/>
<keyword evidence="2" id="KW-1185">Reference proteome</keyword>